<feature type="transmembrane region" description="Helical" evidence="7">
    <location>
        <begin position="521"/>
        <end position="541"/>
    </location>
</feature>
<proteinExistence type="inferred from homology"/>
<evidence type="ECO:0000313" key="9">
    <source>
        <dbReference type="EMBL" id="KAF4209520.1"/>
    </source>
</evidence>
<feature type="transmembrane region" description="Helical" evidence="7">
    <location>
        <begin position="1014"/>
        <end position="1038"/>
    </location>
</feature>
<feature type="transmembrane region" description="Helical" evidence="7">
    <location>
        <begin position="115"/>
        <end position="139"/>
    </location>
</feature>
<feature type="transmembrane region" description="Helical" evidence="7">
    <location>
        <begin position="801"/>
        <end position="822"/>
    </location>
</feature>
<feature type="transmembrane region" description="Helical" evidence="7">
    <location>
        <begin position="1091"/>
        <end position="1111"/>
    </location>
</feature>
<feature type="transmembrane region" description="Helical" evidence="7">
    <location>
        <begin position="275"/>
        <end position="296"/>
    </location>
</feature>
<dbReference type="AlphaFoldDB" id="A0AAN5YYE4"/>
<evidence type="ECO:0000256" key="2">
    <source>
        <dbReference type="ARBA" id="ARBA00008335"/>
    </source>
</evidence>
<dbReference type="InterPro" id="IPR004840">
    <property type="entry name" value="Amino_acid_permease_CS"/>
</dbReference>
<evidence type="ECO:0000256" key="6">
    <source>
        <dbReference type="ARBA" id="ARBA00023136"/>
    </source>
</evidence>
<evidence type="ECO:0000256" key="4">
    <source>
        <dbReference type="ARBA" id="ARBA00022692"/>
    </source>
</evidence>
<sequence>MSSLVCSAAGSATISNQSDDVESTLSPLYEERPLLDSTDEIWAPPIGFLWVQIAIMSNVFLSGFDGTITASTYAVISSEFNAANTASWLTTSYLITSTAFQPLYGRFSDIFGRRVSFFTATITFVIGCLGCGIANDIVFLNTMRALTGIGGGGLMTMATIVNSDLIPFRRRGMYQALQNGMHGFGSICGASFGGSIVDTIGWRWCFLVQVPVGLFALITGHLVLHLPRHSRTFGQGQSFRAILRHVDLSGALLLILGLSSQLVGLSLGGNELPWSSIWVILSLVASLLLLGLFMVVEAKTPAIPLIPSKMLRGVMPVSTQIANATANQRQFLFTLPLLFQVILLDTPTKAGARLAIPSLAAPIGSLISGVVMSRWGRLAFLVRAGCLLMCIGNLLVMSIQFRDAGWKYLTYVIPASLGQGIVYPGILFTFLAAFDHADHAVSASTVYLIRSLGTVWGVAITSAIIQNTLRSGLSKALSGIPDKWKVTSLKWSITIRHSVSAIRDLPPDIQMAARLVYYRGIRLSFAASAGFAFIATIAAFFSKGQWLNSASFRPMQSFLPEYLEFLRDTHGLLEVVLITGSEFDSAFRRSSGAYLTWSSGISHCIMRFIMETKAKRADSCSKPHGNGPPEIELATGQVVMGLPDMPMKRKFSILSIIAVGYNISNSWVAIATSFAIAVQSGGAVSLLYGIVAVTVAMLCTGVTLAELASVYPTAGGQYHFTSILASERWSRSLSYFSGLAAVFSWITLAASIAVASTQALMAVVIRWQPEYVPQAWHYFLVYQLFNTIMVVYNIFLTNRTLWVYNAGFILSLGTFLAITITCPARSHTEIDSFAIWKQFTNGSGGWPNGISFLTGLSTPQFMLSGLDATLHLAEECLEPERIVPKAVLVTVVVGFLTAFPFSIAIIYSYRDVESSLSSPTGFPIYFIWEKATRSPTAATIFMVALVVVSAVALNAVHQTASRLTWSFARDNALFFSRRLASVHPSLNVPVYALLLNGLLVLLVGIVYVCSTTAFNAFIGTTVIVAQISFAVPAALLIYRRRSPEYLPPSRPFKVPRAVGYVCNAVAIVWAVVITVFFTFPTTFPVTGGNMNYASVVLVVMLVLGVVNWFAYAKRHYHGPRLEM</sequence>
<dbReference type="Pfam" id="PF07690">
    <property type="entry name" value="MFS_1"/>
    <property type="match status" value="1"/>
</dbReference>
<dbReference type="GO" id="GO:0015174">
    <property type="term" value="F:basic amino acid transmembrane transporter activity"/>
    <property type="evidence" value="ECO:0007669"/>
    <property type="project" value="TreeGrafter"/>
</dbReference>
<dbReference type="GO" id="GO:0000329">
    <property type="term" value="C:fungal-type vacuole membrane"/>
    <property type="evidence" value="ECO:0007669"/>
    <property type="project" value="TreeGrafter"/>
</dbReference>
<reference evidence="9" key="1">
    <citation type="journal article" date="2020" name="bioRxiv">
        <title>Genomic and phenotypic heterogeneity of clinical isolates of the human pathogens Aspergillus fumigatus, Aspergillus lentulus and Aspergillus fumigatiaffinis.</title>
        <authorList>
            <person name="dos Santos R.A.C."/>
            <person name="Steenwyk J.L."/>
            <person name="Rivero-Menendez O."/>
            <person name="Mead M.E."/>
            <person name="Silva L.P."/>
            <person name="Bastos R.W."/>
            <person name="Alastruey-Izquierdo A."/>
            <person name="Goldman G.H."/>
            <person name="Rokas A."/>
        </authorList>
    </citation>
    <scope>NUCLEOTIDE SEQUENCE</scope>
    <source>
        <strain evidence="9">CNM-CM8927</strain>
    </source>
</reference>
<dbReference type="PROSITE" id="PS00218">
    <property type="entry name" value="AMINO_ACID_PERMEASE_1"/>
    <property type="match status" value="1"/>
</dbReference>
<gene>
    <name evidence="9" type="ORF">CNMCM8927_005920</name>
</gene>
<feature type="transmembrane region" description="Helical" evidence="7">
    <location>
        <begin position="685"/>
        <end position="705"/>
    </location>
</feature>
<keyword evidence="3" id="KW-0813">Transport</keyword>
<reference evidence="9" key="2">
    <citation type="submission" date="2020-04" db="EMBL/GenBank/DDBJ databases">
        <authorList>
            <person name="Santos R.A.C."/>
            <person name="Steenwyk J.L."/>
            <person name="Rivero-Menendez O."/>
            <person name="Mead M.E."/>
            <person name="Silva L.P."/>
            <person name="Bastos R.W."/>
            <person name="Alastruey-Izquierdo A."/>
            <person name="Goldman G.H."/>
            <person name="Rokas A."/>
        </authorList>
    </citation>
    <scope>NUCLEOTIDE SEQUENCE</scope>
    <source>
        <strain evidence="9">CNM-CM8927</strain>
    </source>
</reference>
<dbReference type="Proteomes" id="UP000649114">
    <property type="component" value="Unassembled WGS sequence"/>
</dbReference>
<protein>
    <recommendedName>
        <fullName evidence="8">Major facilitator superfamily (MFS) profile domain-containing protein</fullName>
    </recommendedName>
</protein>
<keyword evidence="5 7" id="KW-1133">Transmembrane helix</keyword>
<dbReference type="EMBL" id="JAAAPU010000003">
    <property type="protein sequence ID" value="KAF4209520.1"/>
    <property type="molecule type" value="Genomic_DNA"/>
</dbReference>
<comment type="similarity">
    <text evidence="2">Belongs to the major facilitator superfamily.</text>
</comment>
<feature type="transmembrane region" description="Helical" evidence="7">
    <location>
        <begin position="248"/>
        <end position="269"/>
    </location>
</feature>
<keyword evidence="4 7" id="KW-0812">Transmembrane</keyword>
<dbReference type="PANTHER" id="PTHR23501:SF81">
    <property type="entry name" value="VACUOLAR BASIC AMINO ACID TRANSPORTER 2"/>
    <property type="match status" value="1"/>
</dbReference>
<dbReference type="Pfam" id="PF13520">
    <property type="entry name" value="AA_permease_2"/>
    <property type="match status" value="1"/>
</dbReference>
<evidence type="ECO:0000256" key="5">
    <source>
        <dbReference type="ARBA" id="ARBA00022989"/>
    </source>
</evidence>
<dbReference type="InterPro" id="IPR011701">
    <property type="entry name" value="MFS"/>
</dbReference>
<evidence type="ECO:0000256" key="7">
    <source>
        <dbReference type="SAM" id="Phobius"/>
    </source>
</evidence>
<feature type="domain" description="Major facilitator superfamily (MFS) profile" evidence="8">
    <location>
        <begin position="51"/>
        <end position="547"/>
    </location>
</feature>
<comment type="caution">
    <text evidence="9">The sequence shown here is derived from an EMBL/GenBank/DDBJ whole genome shotgun (WGS) entry which is preliminary data.</text>
</comment>
<organism evidence="9 10">
    <name type="scientific">Aspergillus lentulus</name>
    <dbReference type="NCBI Taxonomy" id="293939"/>
    <lineage>
        <taxon>Eukaryota</taxon>
        <taxon>Fungi</taxon>
        <taxon>Dikarya</taxon>
        <taxon>Ascomycota</taxon>
        <taxon>Pezizomycotina</taxon>
        <taxon>Eurotiomycetes</taxon>
        <taxon>Eurotiomycetidae</taxon>
        <taxon>Eurotiales</taxon>
        <taxon>Aspergillaceae</taxon>
        <taxon>Aspergillus</taxon>
        <taxon>Aspergillus subgen. Fumigati</taxon>
    </lineage>
</organism>
<evidence type="ECO:0000259" key="8">
    <source>
        <dbReference type="PROSITE" id="PS50850"/>
    </source>
</evidence>
<evidence type="ECO:0000256" key="1">
    <source>
        <dbReference type="ARBA" id="ARBA00004141"/>
    </source>
</evidence>
<name>A0AAN5YYE4_ASPLE</name>
<feature type="transmembrane region" description="Helical" evidence="7">
    <location>
        <begin position="775"/>
        <end position="795"/>
    </location>
</feature>
<feature type="transmembrane region" description="Helical" evidence="7">
    <location>
        <begin position="41"/>
        <end position="61"/>
    </location>
</feature>
<feature type="transmembrane region" description="Helical" evidence="7">
    <location>
        <begin position="887"/>
        <end position="909"/>
    </location>
</feature>
<dbReference type="FunFam" id="1.20.1250.20:FF:000670">
    <property type="entry name" value="MFS general substrate transporter"/>
    <property type="match status" value="1"/>
</dbReference>
<dbReference type="InterPro" id="IPR002293">
    <property type="entry name" value="AA/rel_permease1"/>
</dbReference>
<feature type="transmembrane region" description="Helical" evidence="7">
    <location>
        <begin position="145"/>
        <end position="168"/>
    </location>
</feature>
<dbReference type="Gene3D" id="1.20.1250.20">
    <property type="entry name" value="MFS general substrate transporter like domains"/>
    <property type="match status" value="1"/>
</dbReference>
<keyword evidence="6 7" id="KW-0472">Membrane</keyword>
<feature type="transmembrane region" description="Helical" evidence="7">
    <location>
        <begin position="986"/>
        <end position="1008"/>
    </location>
</feature>
<feature type="transmembrane region" description="Helical" evidence="7">
    <location>
        <begin position="378"/>
        <end position="396"/>
    </location>
</feature>
<dbReference type="CDD" id="cd17502">
    <property type="entry name" value="MFS_Azr1_MDR_like"/>
    <property type="match status" value="1"/>
</dbReference>
<accession>A0AAN5YYE4</accession>
<feature type="transmembrane region" description="Helical" evidence="7">
    <location>
        <begin position="206"/>
        <end position="227"/>
    </location>
</feature>
<dbReference type="Gene3D" id="1.20.1720.10">
    <property type="entry name" value="Multidrug resistance protein D"/>
    <property type="match status" value="1"/>
</dbReference>
<feature type="transmembrane region" description="Helical" evidence="7">
    <location>
        <begin position="735"/>
        <end position="763"/>
    </location>
</feature>
<evidence type="ECO:0000313" key="10">
    <source>
        <dbReference type="Proteomes" id="UP000649114"/>
    </source>
</evidence>
<feature type="transmembrane region" description="Helical" evidence="7">
    <location>
        <begin position="408"/>
        <end position="434"/>
    </location>
</feature>
<dbReference type="Gene3D" id="1.20.1740.10">
    <property type="entry name" value="Amino acid/polyamine transporter I"/>
    <property type="match status" value="1"/>
</dbReference>
<feature type="transmembrane region" description="Helical" evidence="7">
    <location>
        <begin position="1058"/>
        <end position="1079"/>
    </location>
</feature>
<comment type="subcellular location">
    <subcellularLocation>
        <location evidence="1">Membrane</location>
        <topology evidence="1">Multi-pass membrane protein</topology>
    </subcellularLocation>
</comment>
<evidence type="ECO:0000256" key="3">
    <source>
        <dbReference type="ARBA" id="ARBA00022448"/>
    </source>
</evidence>
<feature type="transmembrane region" description="Helical" evidence="7">
    <location>
        <begin position="446"/>
        <end position="465"/>
    </location>
</feature>
<dbReference type="FunFam" id="1.20.1720.10:FF:000022">
    <property type="entry name" value="MFS drug transporter, putative"/>
    <property type="match status" value="1"/>
</dbReference>
<dbReference type="InterPro" id="IPR036259">
    <property type="entry name" value="MFS_trans_sf"/>
</dbReference>
<dbReference type="InterPro" id="IPR020846">
    <property type="entry name" value="MFS_dom"/>
</dbReference>
<dbReference type="SUPFAM" id="SSF103473">
    <property type="entry name" value="MFS general substrate transporter"/>
    <property type="match status" value="1"/>
</dbReference>
<feature type="transmembrane region" description="Helical" evidence="7">
    <location>
        <begin position="651"/>
        <end position="678"/>
    </location>
</feature>
<feature type="transmembrane region" description="Helical" evidence="7">
    <location>
        <begin position="936"/>
        <end position="956"/>
    </location>
</feature>
<dbReference type="PANTHER" id="PTHR23501">
    <property type="entry name" value="MAJOR FACILITATOR SUPERFAMILY"/>
    <property type="match status" value="1"/>
</dbReference>
<dbReference type="PROSITE" id="PS50850">
    <property type="entry name" value="MFS"/>
    <property type="match status" value="1"/>
</dbReference>